<dbReference type="Proteomes" id="UP000198666">
    <property type="component" value="Unassembled WGS sequence"/>
</dbReference>
<gene>
    <name evidence="5" type="ORF">SAMN05421663_101254</name>
</gene>
<evidence type="ECO:0000256" key="1">
    <source>
        <dbReference type="ARBA" id="ARBA00004196"/>
    </source>
</evidence>
<evidence type="ECO:0000259" key="4">
    <source>
        <dbReference type="Pfam" id="PF25984"/>
    </source>
</evidence>
<feature type="domain" description="YknX-like barrel-sandwich hybrid" evidence="4">
    <location>
        <begin position="64"/>
        <end position="220"/>
    </location>
</feature>
<dbReference type="Pfam" id="PF25984">
    <property type="entry name" value="BSH_YknX"/>
    <property type="match status" value="1"/>
</dbReference>
<feature type="coiled-coil region" evidence="3">
    <location>
        <begin position="102"/>
        <end position="129"/>
    </location>
</feature>
<dbReference type="PANTHER" id="PTHR32347:SF14">
    <property type="entry name" value="EFFLUX SYSTEM COMPONENT YKNX-RELATED"/>
    <property type="match status" value="1"/>
</dbReference>
<keyword evidence="6" id="KW-1185">Reference proteome</keyword>
<evidence type="ECO:0000256" key="2">
    <source>
        <dbReference type="ARBA" id="ARBA00023054"/>
    </source>
</evidence>
<dbReference type="AlphaFoldDB" id="A0A1G6IFT1"/>
<protein>
    <submittedName>
        <fullName evidence="5">HlyD family secretion protein</fullName>
    </submittedName>
</protein>
<comment type="subcellular location">
    <subcellularLocation>
        <location evidence="1">Cell envelope</location>
    </subcellularLocation>
</comment>
<evidence type="ECO:0000256" key="3">
    <source>
        <dbReference type="SAM" id="Coils"/>
    </source>
</evidence>
<feature type="coiled-coil region" evidence="3">
    <location>
        <begin position="173"/>
        <end position="200"/>
    </location>
</feature>
<dbReference type="OrthoDB" id="2446145at2"/>
<dbReference type="GO" id="GO:0030313">
    <property type="term" value="C:cell envelope"/>
    <property type="evidence" value="ECO:0007669"/>
    <property type="project" value="UniProtKB-SubCell"/>
</dbReference>
<keyword evidence="2 3" id="KW-0175">Coiled coil</keyword>
<dbReference type="InterPro" id="IPR050465">
    <property type="entry name" value="UPF0194_transport"/>
</dbReference>
<dbReference type="EMBL" id="FMZB01000001">
    <property type="protein sequence ID" value="SDC04875.1"/>
    <property type="molecule type" value="Genomic_DNA"/>
</dbReference>
<evidence type="ECO:0000313" key="6">
    <source>
        <dbReference type="Proteomes" id="UP000198666"/>
    </source>
</evidence>
<accession>A0A1G6IFT1</accession>
<organism evidence="5 6">
    <name type="scientific">Terribacillus halophilus</name>
    <dbReference type="NCBI Taxonomy" id="361279"/>
    <lineage>
        <taxon>Bacteria</taxon>
        <taxon>Bacillati</taxon>
        <taxon>Bacillota</taxon>
        <taxon>Bacilli</taxon>
        <taxon>Bacillales</taxon>
        <taxon>Bacillaceae</taxon>
        <taxon>Terribacillus</taxon>
    </lineage>
</organism>
<dbReference type="Gene3D" id="2.40.50.100">
    <property type="match status" value="1"/>
</dbReference>
<dbReference type="InterPro" id="IPR058639">
    <property type="entry name" value="BSH_YknX-like"/>
</dbReference>
<evidence type="ECO:0000313" key="5">
    <source>
        <dbReference type="EMBL" id="SDC04875.1"/>
    </source>
</evidence>
<proteinExistence type="predicted"/>
<dbReference type="PANTHER" id="PTHR32347">
    <property type="entry name" value="EFFLUX SYSTEM COMPONENT YKNX-RELATED"/>
    <property type="match status" value="1"/>
</dbReference>
<dbReference type="RefSeq" id="WP_093725193.1">
    <property type="nucleotide sequence ID" value="NZ_FMZB01000001.1"/>
</dbReference>
<name>A0A1G6IFT1_9BACI</name>
<dbReference type="STRING" id="361279.SAMN05421663_101254"/>
<reference evidence="6" key="1">
    <citation type="submission" date="2016-10" db="EMBL/GenBank/DDBJ databases">
        <authorList>
            <person name="Varghese N."/>
            <person name="Submissions S."/>
        </authorList>
    </citation>
    <scope>NUCLEOTIDE SEQUENCE [LARGE SCALE GENOMIC DNA]</scope>
    <source>
        <strain evidence="6">DSM 21620</strain>
    </source>
</reference>
<sequence>MMKKILLPLGIVLVLANIAILFWDDEGRVGRTNFIHKWEQVTAQDVKETLSVPAVLASAEEVPVYLDPESGSISEMLVGPGDKVEEGDDLFTYQAADYGKTYRELTSSITKLEAQAEAVEQAISAVEETDIGVDASLSEAIEQTEDEEAANAANEALRQTTQEQTAQMQEQYRIGLEKELSEKNAELTAAEEQLADLEETGEYVTVTSPSAGTVKSVGQAGNEPIVLLKSSELVITGELAEADRKRVQAGMTIEAKLPDGGPVLEGEITDLAEQPVAASSESTYKFEASYLTEDDQTDQLLAGYHLDTGILIALASQAPTVNPSQVNEDQIWKMANGQLFTAKVEVGAQNAEQAAVTSGLEAGSYIPVDQGEHYQNEPFVTPWKPHDMTWSTWKDSFTSYEFLLGLLDH</sequence>